<dbReference type="CDD" id="cd09604">
    <property type="entry name" value="M1_APN_like"/>
    <property type="match status" value="1"/>
</dbReference>
<proteinExistence type="predicted"/>
<feature type="signal peptide" evidence="1">
    <location>
        <begin position="1"/>
        <end position="20"/>
    </location>
</feature>
<dbReference type="Proteomes" id="UP000294498">
    <property type="component" value="Unassembled WGS sequence"/>
</dbReference>
<feature type="chain" id="PRO_5020639941" description="Peptidase M1 membrane alanine aminopeptidase domain-containing protein" evidence="1">
    <location>
        <begin position="21"/>
        <end position="623"/>
    </location>
</feature>
<evidence type="ECO:0000313" key="3">
    <source>
        <dbReference type="EMBL" id="TDX01238.1"/>
    </source>
</evidence>
<dbReference type="Gene3D" id="1.10.390.10">
    <property type="entry name" value="Neutral Protease Domain 2"/>
    <property type="match status" value="1"/>
</dbReference>
<keyword evidence="4" id="KW-1185">Reference proteome</keyword>
<comment type="caution">
    <text evidence="3">The sequence shown here is derived from an EMBL/GenBank/DDBJ whole genome shotgun (WGS) entry which is preliminary data.</text>
</comment>
<evidence type="ECO:0000259" key="2">
    <source>
        <dbReference type="Pfam" id="PF01433"/>
    </source>
</evidence>
<dbReference type="SUPFAM" id="SSF55486">
    <property type="entry name" value="Metalloproteases ('zincins'), catalytic domain"/>
    <property type="match status" value="1"/>
</dbReference>
<accession>A0A4R8DTJ0</accession>
<dbReference type="RefSeq" id="WP_133993613.1">
    <property type="nucleotide sequence ID" value="NZ_SODV01000001.1"/>
</dbReference>
<dbReference type="Pfam" id="PF01433">
    <property type="entry name" value="Peptidase_M1"/>
    <property type="match status" value="1"/>
</dbReference>
<dbReference type="OrthoDB" id="9814383at2"/>
<name>A0A4R8DTJ0_9BACT</name>
<evidence type="ECO:0000313" key="4">
    <source>
        <dbReference type="Proteomes" id="UP000294498"/>
    </source>
</evidence>
<organism evidence="3 4">
    <name type="scientific">Dinghuibacter silviterrae</name>
    <dbReference type="NCBI Taxonomy" id="1539049"/>
    <lineage>
        <taxon>Bacteria</taxon>
        <taxon>Pseudomonadati</taxon>
        <taxon>Bacteroidota</taxon>
        <taxon>Chitinophagia</taxon>
        <taxon>Chitinophagales</taxon>
        <taxon>Chitinophagaceae</taxon>
        <taxon>Dinghuibacter</taxon>
    </lineage>
</organism>
<dbReference type="AlphaFoldDB" id="A0A4R8DTJ0"/>
<dbReference type="GO" id="GO:0008270">
    <property type="term" value="F:zinc ion binding"/>
    <property type="evidence" value="ECO:0007669"/>
    <property type="project" value="InterPro"/>
</dbReference>
<dbReference type="EMBL" id="SODV01000001">
    <property type="protein sequence ID" value="TDX01238.1"/>
    <property type="molecule type" value="Genomic_DNA"/>
</dbReference>
<gene>
    <name evidence="3" type="ORF">EDB95_2270</name>
</gene>
<protein>
    <recommendedName>
        <fullName evidence="2">Peptidase M1 membrane alanine aminopeptidase domain-containing protein</fullName>
    </recommendedName>
</protein>
<reference evidence="3 4" key="1">
    <citation type="submission" date="2019-03" db="EMBL/GenBank/DDBJ databases">
        <title>Genomic Encyclopedia of Type Strains, Phase IV (KMG-IV): sequencing the most valuable type-strain genomes for metagenomic binning, comparative biology and taxonomic classification.</title>
        <authorList>
            <person name="Goeker M."/>
        </authorList>
    </citation>
    <scope>NUCLEOTIDE SEQUENCE [LARGE SCALE GENOMIC DNA]</scope>
    <source>
        <strain evidence="3 4">DSM 100059</strain>
    </source>
</reference>
<dbReference type="GO" id="GO:0008237">
    <property type="term" value="F:metallopeptidase activity"/>
    <property type="evidence" value="ECO:0007669"/>
    <property type="project" value="InterPro"/>
</dbReference>
<keyword evidence="1" id="KW-0732">Signal</keyword>
<dbReference type="InterPro" id="IPR027268">
    <property type="entry name" value="Peptidase_M4/M1_CTD_sf"/>
</dbReference>
<sequence>MHRLLFLSACLSACALQLSAQSLYIPRDVARAYKKGTRSMDGKPGANYWQNTGHYDITVTAMPPDRTVHGTEQITYTNNSPDTLHALVWRLVLNIHKPGVARYGDAGKDYLTDGLHIDRYVENGVERTWQEPTAHATWQGMPLAAPLLPHASVQLSVDWHYEISLESGREGMLDSTTYYLAYFYPRVSVFDDYNGWDRLNFIDGQEFYNDFNDYSLQVKVPANYIVWATGTLQNPGDVLQPTYAQRLAQSMTSDDVSHIATLDEVVGGKVTTQNPVNTWKWTADHITDMTVALSNHYVWDGTSVKVDPSRRTSVQAAFNDKAADFHHAAAFGSHAIGWFSHHWPGVAFPFPKMTLVQGFADMEYPMMVNDGSSDNLGFAQLVADHEIAHSYFPFYMGINESRYAFMDEGWATTLELLIGRTETTLDSAETFYKNFRVRGWIGDPSQNEDLPIVTPSNNLSGVAYGNNSYGKPSLGYLAIKDYLGDDLFRKCLHGYMDRWNGKHPIPWDFFFSFNDVSGENLNWFWNNWYFSNGYIDLALRRVQAGASGSVLTIENVGGYDAPFDVIVHYSDGSTQTWHKTPAVWKTGEKTIHVTVPTTKKVQSVTLDGGIWMDATPADNTWKA</sequence>
<feature type="domain" description="Peptidase M1 membrane alanine aminopeptidase" evidence="2">
    <location>
        <begin position="379"/>
        <end position="528"/>
    </location>
</feature>
<evidence type="ECO:0000256" key="1">
    <source>
        <dbReference type="SAM" id="SignalP"/>
    </source>
</evidence>
<dbReference type="InterPro" id="IPR014782">
    <property type="entry name" value="Peptidase_M1_dom"/>
</dbReference>